<dbReference type="RefSeq" id="WP_209145885.1">
    <property type="nucleotide sequence ID" value="NZ_JAGHKP010000002.1"/>
</dbReference>
<evidence type="ECO:0000313" key="2">
    <source>
        <dbReference type="EMBL" id="MBO9152907.1"/>
    </source>
</evidence>
<accession>A0ABS3YDZ2</accession>
<feature type="chain" id="PRO_5046817352" evidence="1">
    <location>
        <begin position="22"/>
        <end position="202"/>
    </location>
</feature>
<evidence type="ECO:0000256" key="1">
    <source>
        <dbReference type="SAM" id="SignalP"/>
    </source>
</evidence>
<organism evidence="2 3">
    <name type="scientific">Chitinophaga chungangae</name>
    <dbReference type="NCBI Taxonomy" id="2821488"/>
    <lineage>
        <taxon>Bacteria</taxon>
        <taxon>Pseudomonadati</taxon>
        <taxon>Bacteroidota</taxon>
        <taxon>Chitinophagia</taxon>
        <taxon>Chitinophagales</taxon>
        <taxon>Chitinophagaceae</taxon>
        <taxon>Chitinophaga</taxon>
    </lineage>
</organism>
<dbReference type="NCBIfam" id="NF007458">
    <property type="entry name" value="PRK10030.1"/>
    <property type="match status" value="1"/>
</dbReference>
<name>A0ABS3YDZ2_9BACT</name>
<dbReference type="SUPFAM" id="SSF54001">
    <property type="entry name" value="Cysteine proteinases"/>
    <property type="match status" value="1"/>
</dbReference>
<sequence length="202" mass="23266">MPAVKNFLFLAACLFSATVFAQTQQLKEGDIIFQSNISPQCKAIELATHSRYSHCGILFKQDGRWMVFEAVQPVSIATFEEWTMRNNKHYAVKRLKTDSVITPEVISKMKEDGKQFLGKDYDSYFEWSDDRIYCSELVWKIYRSTTGIELGSPKPMREYDLSHPLVKSTMKERYGNNIPLDEKMVSPGVIYESPLLVTIVEQ</sequence>
<gene>
    <name evidence="2" type="ORF">J7I43_11835</name>
</gene>
<keyword evidence="1" id="KW-0732">Signal</keyword>
<dbReference type="EMBL" id="JAGHKP010000002">
    <property type="protein sequence ID" value="MBO9152907.1"/>
    <property type="molecule type" value="Genomic_DNA"/>
</dbReference>
<dbReference type="InterPro" id="IPR024453">
    <property type="entry name" value="Peptidase_C92"/>
</dbReference>
<protein>
    <submittedName>
        <fullName evidence="2">YiiX family permuted papain-like enzyme</fullName>
    </submittedName>
</protein>
<keyword evidence="3" id="KW-1185">Reference proteome</keyword>
<dbReference type="Gene3D" id="3.90.1720.10">
    <property type="entry name" value="endopeptidase domain like (from Nostoc punctiforme)"/>
    <property type="match status" value="1"/>
</dbReference>
<reference evidence="3" key="1">
    <citation type="submission" date="2021-03" db="EMBL/GenBank/DDBJ databases">
        <title>Assistant Professor.</title>
        <authorList>
            <person name="Huq M.A."/>
        </authorList>
    </citation>
    <scope>NUCLEOTIDE SEQUENCE [LARGE SCALE GENOMIC DNA]</scope>
    <source>
        <strain evidence="3">MAH-28</strain>
    </source>
</reference>
<feature type="signal peptide" evidence="1">
    <location>
        <begin position="1"/>
        <end position="21"/>
    </location>
</feature>
<evidence type="ECO:0000313" key="3">
    <source>
        <dbReference type="Proteomes" id="UP000679126"/>
    </source>
</evidence>
<dbReference type="InterPro" id="IPR038765">
    <property type="entry name" value="Papain-like_cys_pep_sf"/>
</dbReference>
<comment type="caution">
    <text evidence="2">The sequence shown here is derived from an EMBL/GenBank/DDBJ whole genome shotgun (WGS) entry which is preliminary data.</text>
</comment>
<dbReference type="Pfam" id="PF05708">
    <property type="entry name" value="Peptidase_C92"/>
    <property type="match status" value="1"/>
</dbReference>
<proteinExistence type="predicted"/>
<dbReference type="Proteomes" id="UP000679126">
    <property type="component" value="Unassembled WGS sequence"/>
</dbReference>